<reference evidence="2" key="1">
    <citation type="submission" date="2012-10" db="EMBL/GenBank/DDBJ databases">
        <authorList>
            <person name="Harkins D.M."/>
            <person name="Durkin A.S."/>
            <person name="Brinkac L.M."/>
            <person name="Haft D.H."/>
            <person name="Selengut J.D."/>
            <person name="Sanka R."/>
            <person name="DePew J."/>
            <person name="Purushe J."/>
            <person name="Matthias M.A."/>
            <person name="Vinetz J.M."/>
            <person name="Sutton G.G."/>
            <person name="Nierman W.C."/>
            <person name="Fouts D.E."/>
        </authorList>
    </citation>
    <scope>NUCLEOTIDE SEQUENCE [LARGE SCALE GENOMIC DNA]</scope>
    <source>
        <strain evidence="2">MOR084</strain>
    </source>
</reference>
<dbReference type="Pfam" id="PF22302">
    <property type="entry name" value="DUF6968"/>
    <property type="match status" value="1"/>
</dbReference>
<organism evidence="2 3">
    <name type="scientific">Leptospira santarosai str. MOR084</name>
    <dbReference type="NCBI Taxonomy" id="1049984"/>
    <lineage>
        <taxon>Bacteria</taxon>
        <taxon>Pseudomonadati</taxon>
        <taxon>Spirochaetota</taxon>
        <taxon>Spirochaetia</taxon>
        <taxon>Leptospirales</taxon>
        <taxon>Leptospiraceae</taxon>
        <taxon>Leptospira</taxon>
    </lineage>
</organism>
<evidence type="ECO:0000259" key="1">
    <source>
        <dbReference type="Pfam" id="PF22302"/>
    </source>
</evidence>
<protein>
    <recommendedName>
        <fullName evidence="1">DUF6968 domain-containing protein</fullName>
    </recommendedName>
</protein>
<feature type="domain" description="DUF6968" evidence="1">
    <location>
        <begin position="31"/>
        <end position="123"/>
    </location>
</feature>
<sequence length="156" mass="18169">MTKAALTVENKTSVFYQITMKQKYTLGTVIAEREFLVEVLKNKYSFQIRIGKPKPHKDIEIGWYCPVQITVSDSKNIYTALGFDSMNAIQNAFAMIGELILTRLRKLDPDRLKFLEARHFGFPYFQKPEEVLREEFILISTLEKLDVQIEFSHIDS</sequence>
<dbReference type="AlphaFoldDB" id="A0A0E2BKN3"/>
<comment type="caution">
    <text evidence="2">The sequence shown here is derived from an EMBL/GenBank/DDBJ whole genome shotgun (WGS) entry which is preliminary data.</text>
</comment>
<keyword evidence="3" id="KW-1185">Reference proteome</keyword>
<dbReference type="Proteomes" id="UP000006329">
    <property type="component" value="Unassembled WGS sequence"/>
</dbReference>
<accession>A0A0E2BKN3</accession>
<evidence type="ECO:0000313" key="2">
    <source>
        <dbReference type="EMBL" id="EKO31835.1"/>
    </source>
</evidence>
<evidence type="ECO:0000313" key="3">
    <source>
        <dbReference type="Proteomes" id="UP000006329"/>
    </source>
</evidence>
<dbReference type="EMBL" id="AHON02000088">
    <property type="protein sequence ID" value="EKO31835.1"/>
    <property type="molecule type" value="Genomic_DNA"/>
</dbReference>
<gene>
    <name evidence="2" type="ORF">LEP1GSC179_0652</name>
</gene>
<name>A0A0E2BKN3_9LEPT</name>
<proteinExistence type="predicted"/>
<dbReference type="InterPro" id="IPR054241">
    <property type="entry name" value="DUF6968"/>
</dbReference>